<feature type="transmembrane region" description="Helical" evidence="1">
    <location>
        <begin position="33"/>
        <end position="54"/>
    </location>
</feature>
<feature type="transmembrane region" description="Helical" evidence="1">
    <location>
        <begin position="74"/>
        <end position="94"/>
    </location>
</feature>
<dbReference type="InterPro" id="IPR000719">
    <property type="entry name" value="Prot_kinase_dom"/>
</dbReference>
<dbReference type="InterPro" id="IPR001245">
    <property type="entry name" value="Ser-Thr/Tyr_kinase_cat_dom"/>
</dbReference>
<dbReference type="AlphaFoldDB" id="A0A8J2LU66"/>
<dbReference type="GO" id="GO:0005524">
    <property type="term" value="F:ATP binding"/>
    <property type="evidence" value="ECO:0007669"/>
    <property type="project" value="InterPro"/>
</dbReference>
<dbReference type="OrthoDB" id="3256376at2759"/>
<dbReference type="GO" id="GO:0004714">
    <property type="term" value="F:transmembrane receptor protein tyrosine kinase activity"/>
    <property type="evidence" value="ECO:0007669"/>
    <property type="project" value="TreeGrafter"/>
</dbReference>
<feature type="domain" description="Protein kinase" evidence="2">
    <location>
        <begin position="215"/>
        <end position="518"/>
    </location>
</feature>
<dbReference type="InterPro" id="IPR008266">
    <property type="entry name" value="Tyr_kinase_AS"/>
</dbReference>
<organism evidence="3 4">
    <name type="scientific">Allacma fusca</name>
    <dbReference type="NCBI Taxonomy" id="39272"/>
    <lineage>
        <taxon>Eukaryota</taxon>
        <taxon>Metazoa</taxon>
        <taxon>Ecdysozoa</taxon>
        <taxon>Arthropoda</taxon>
        <taxon>Hexapoda</taxon>
        <taxon>Collembola</taxon>
        <taxon>Symphypleona</taxon>
        <taxon>Sminthuridae</taxon>
        <taxon>Allacma</taxon>
    </lineage>
</organism>
<reference evidence="3" key="1">
    <citation type="submission" date="2021-06" db="EMBL/GenBank/DDBJ databases">
        <authorList>
            <person name="Hodson N. C."/>
            <person name="Mongue J. A."/>
            <person name="Jaron S. K."/>
        </authorList>
    </citation>
    <scope>NUCLEOTIDE SEQUENCE</scope>
</reference>
<dbReference type="GO" id="GO:0005886">
    <property type="term" value="C:plasma membrane"/>
    <property type="evidence" value="ECO:0007669"/>
    <property type="project" value="TreeGrafter"/>
</dbReference>
<evidence type="ECO:0000259" key="2">
    <source>
        <dbReference type="PROSITE" id="PS50011"/>
    </source>
</evidence>
<proteinExistence type="predicted"/>
<dbReference type="Proteomes" id="UP000708208">
    <property type="component" value="Unassembled WGS sequence"/>
</dbReference>
<dbReference type="PANTHER" id="PTHR24416:SF600">
    <property type="entry name" value="PDGF- AND VEGF-RECEPTOR RELATED, ISOFORM J"/>
    <property type="match status" value="1"/>
</dbReference>
<dbReference type="PANTHER" id="PTHR24416">
    <property type="entry name" value="TYROSINE-PROTEIN KINASE RECEPTOR"/>
    <property type="match status" value="1"/>
</dbReference>
<name>A0A8J2LU66_9HEXA</name>
<feature type="transmembrane region" description="Helical" evidence="1">
    <location>
        <begin position="106"/>
        <end position="129"/>
    </location>
</feature>
<feature type="transmembrane region" description="Helical" evidence="1">
    <location>
        <begin position="135"/>
        <end position="160"/>
    </location>
</feature>
<dbReference type="PROSITE" id="PS50011">
    <property type="entry name" value="PROTEIN_KINASE_DOM"/>
    <property type="match status" value="1"/>
</dbReference>
<protein>
    <recommendedName>
        <fullName evidence="2">Protein kinase domain-containing protein</fullName>
    </recommendedName>
</protein>
<dbReference type="GO" id="GO:0007169">
    <property type="term" value="P:cell surface receptor protein tyrosine kinase signaling pathway"/>
    <property type="evidence" value="ECO:0007669"/>
    <property type="project" value="TreeGrafter"/>
</dbReference>
<keyword evidence="1" id="KW-1133">Transmembrane helix</keyword>
<sequence length="573" mass="65533">MVTFSHGLKLDKRKLVKPCFGIFLPGSVKNTTIANGFLAVASMIIFGAGIIEYLNRENFYNQDPLQQILRPLFWIAYYSYWGAEIYLSLVLYSASKRLNFGECKRWIYIQSFGLVVFLTLYSFHCFWLANFNIILRVLLGILSVYKVYNIWVVYCFMLWVREKHPAMRNIIMQLTDADLEEFENGSSSQTREGSGPAQNPYDRSFEINKECLTDRSTWTFLSQTEFSSVYQAVYNEPGSTPIPVAVKTIRSELSYFKTQLCEFKIRTELGRHQNIVGLIGANTGNIRNRELELIVEYCPYGNLESFLQNKKMLGLFINQLDSFGRFCGTSKPEVPASKTVDVSLPIIRSVETIKTSDLVRWALHIARGMAYLNEVKVIHGDLAIRNVLLTSDLTAKINDFGLSKQCYSYRGYVRCKEKRIPWRSMAPECFSGKINFSFESDVWAYGVTLWEMFSVGDIPYSYLDTPDERFVYSLKNGKNPGCPAFAPPEIYQIMQSCWNLEPKQRCSFADIVRKLEAFSKTFSDENSNQRRSLDQIALNMTPGSNQSGVVPTHLPAILRSNPYIDHNNVGAVV</sequence>
<keyword evidence="1" id="KW-0472">Membrane</keyword>
<comment type="caution">
    <text evidence="3">The sequence shown here is derived from an EMBL/GenBank/DDBJ whole genome shotgun (WGS) entry which is preliminary data.</text>
</comment>
<dbReference type="PROSITE" id="PS00109">
    <property type="entry name" value="PROTEIN_KINASE_TYR"/>
    <property type="match status" value="1"/>
</dbReference>
<dbReference type="CDD" id="cd00192">
    <property type="entry name" value="PTKc"/>
    <property type="match status" value="1"/>
</dbReference>
<evidence type="ECO:0000256" key="1">
    <source>
        <dbReference type="SAM" id="Phobius"/>
    </source>
</evidence>
<accession>A0A8J2LU66</accession>
<evidence type="ECO:0000313" key="3">
    <source>
        <dbReference type="EMBL" id="CAG7828664.1"/>
    </source>
</evidence>
<dbReference type="EMBL" id="CAJVCH010548252">
    <property type="protein sequence ID" value="CAG7828664.1"/>
    <property type="molecule type" value="Genomic_DNA"/>
</dbReference>
<dbReference type="InterPro" id="IPR050122">
    <property type="entry name" value="RTK"/>
</dbReference>
<dbReference type="Pfam" id="PF07714">
    <property type="entry name" value="PK_Tyr_Ser-Thr"/>
    <property type="match status" value="1"/>
</dbReference>
<keyword evidence="4" id="KW-1185">Reference proteome</keyword>
<evidence type="ECO:0000313" key="4">
    <source>
        <dbReference type="Proteomes" id="UP000708208"/>
    </source>
</evidence>
<keyword evidence="1" id="KW-0812">Transmembrane</keyword>
<dbReference type="GO" id="GO:0043235">
    <property type="term" value="C:receptor complex"/>
    <property type="evidence" value="ECO:0007669"/>
    <property type="project" value="TreeGrafter"/>
</dbReference>
<gene>
    <name evidence="3" type="ORF">AFUS01_LOCUS38574</name>
</gene>